<feature type="signal peptide" evidence="1">
    <location>
        <begin position="1"/>
        <end position="24"/>
    </location>
</feature>
<gene>
    <name evidence="2" type="ORF">HAP48_035090</name>
</gene>
<proteinExistence type="predicted"/>
<evidence type="ECO:0000256" key="1">
    <source>
        <dbReference type="SAM" id="SignalP"/>
    </source>
</evidence>
<evidence type="ECO:0000313" key="2">
    <source>
        <dbReference type="EMBL" id="NVI48083.1"/>
    </source>
</evidence>
<keyword evidence="1" id="KW-0732">Signal</keyword>
<sequence length="556" mass="60848">MMEATLRNCLFVLGLFTLIAPAHSAQEKSLLKQDQLRVIPGVDLGIADDETFRRPNSWGDLNSSKTKFASEEKLLPTERLLGGLHSGPASRPGLSIAWRNAAQVEEIEVRVRNLGNQPGEGRVWVDVLGESGNRILRLEPPDELKIIRLPAYGNGGREGKIVRMKSSRELNNIIDQFDRDKRRYHVQATVETIGMKDANIGDNIKTKSWNVPHRVEPKQRNAFNYVYKNVEDKPVRVRWLFERTPYPANWKITGIPASNAPFVVAPGEEIRGALTMDAPQQIEQGAFVEARLSLVNADTGVVWQQREWFQVFDLIPPVVTDYRLVLTDDRRIAIQALVSDQGSGVLEATGVSTQYSTDGGLTWASKAHNYKAGNFVVPTLFEAVLGPFAPGTDVQIRFNAKDTAGNSSSLIPDAATAVLAPKGAEKLIDLATVFPRTQPNAVFTLEPGALDLGQIASRFAAEIATSSNDAAHIESLSTLLKQVPVTEAARTDLMNAARRLSTDSTKTIAAQRFQEVIGDLAISSAQTAEARALPLTKIDAPGSAQLKMSTIGFKIQ</sequence>
<organism evidence="2">
    <name type="scientific">Bradyrhizobium septentrionale</name>
    <dbReference type="NCBI Taxonomy" id="1404411"/>
    <lineage>
        <taxon>Bacteria</taxon>
        <taxon>Pseudomonadati</taxon>
        <taxon>Pseudomonadota</taxon>
        <taxon>Alphaproteobacteria</taxon>
        <taxon>Hyphomicrobiales</taxon>
        <taxon>Nitrobacteraceae</taxon>
        <taxon>Bradyrhizobium</taxon>
    </lineage>
</organism>
<reference evidence="2" key="1">
    <citation type="submission" date="2020-06" db="EMBL/GenBank/DDBJ databases">
        <title>Whole Genome Sequence of Bradyrhizobium sp. Strain 1S1.</title>
        <authorList>
            <person name="Bromfield E.S.P."/>
            <person name="Cloutier S."/>
        </authorList>
    </citation>
    <scope>NUCLEOTIDE SEQUENCE [LARGE SCALE GENOMIC DNA]</scope>
    <source>
        <strain evidence="2">1S1</strain>
    </source>
</reference>
<protein>
    <submittedName>
        <fullName evidence="2">Uncharacterized protein</fullName>
    </submittedName>
</protein>
<dbReference type="RefSeq" id="WP_166214560.1">
    <property type="nucleotide sequence ID" value="NZ_CP088285.1"/>
</dbReference>
<name>A0A973W5Q0_9BRAD</name>
<comment type="caution">
    <text evidence="2">The sequence shown here is derived from an EMBL/GenBank/DDBJ whole genome shotgun (WGS) entry which is preliminary data.</text>
</comment>
<dbReference type="EMBL" id="JAAOLE020000001">
    <property type="protein sequence ID" value="NVI48083.1"/>
    <property type="molecule type" value="Genomic_DNA"/>
</dbReference>
<dbReference type="AlphaFoldDB" id="A0A973W5Q0"/>
<feature type="chain" id="PRO_5036893222" evidence="1">
    <location>
        <begin position="25"/>
        <end position="556"/>
    </location>
</feature>
<accession>A0A973W5Q0</accession>